<keyword evidence="2" id="KW-1185">Reference proteome</keyword>
<dbReference type="RefSeq" id="WP_309791889.1">
    <property type="nucleotide sequence ID" value="NZ_JAVDPW010000001.1"/>
</dbReference>
<sequence length="231" mass="24900">MAWIHLDSATQDGTVFDLYERDGIHMIRVDGWELMNGAFHQSEDILGELAARLARSPDPDILVGGLGLGFTLASLVRHLGGAGRVTVAELSAAVIRWFDRHTGRRLFDALPDHVRIRHGDVLALAGEGAWDAIVLDVDNGPQPLSAAGNSALYSSAGLAAFAARLKPDGVLLLWSAFEDPGFVDRARAAGFAVTRRPVARAPDDGPFHVIYVLSRSAMPDRDLDGFGLERL</sequence>
<evidence type="ECO:0000313" key="1">
    <source>
        <dbReference type="EMBL" id="MDR6287957.1"/>
    </source>
</evidence>
<dbReference type="EMBL" id="JAVDPW010000001">
    <property type="protein sequence ID" value="MDR6287957.1"/>
    <property type="molecule type" value="Genomic_DNA"/>
</dbReference>
<gene>
    <name evidence="1" type="ORF">E9232_000456</name>
</gene>
<accession>A0ABU1JH59</accession>
<comment type="caution">
    <text evidence="1">The sequence shown here is derived from an EMBL/GenBank/DDBJ whole genome shotgun (WGS) entry which is preliminary data.</text>
</comment>
<proteinExistence type="predicted"/>
<reference evidence="1 2" key="1">
    <citation type="submission" date="2023-07" db="EMBL/GenBank/DDBJ databases">
        <title>Sorghum-associated microbial communities from plants grown in Nebraska, USA.</title>
        <authorList>
            <person name="Schachtman D."/>
        </authorList>
    </citation>
    <scope>NUCLEOTIDE SEQUENCE [LARGE SCALE GENOMIC DNA]</scope>
    <source>
        <strain evidence="1 2">584</strain>
    </source>
</reference>
<dbReference type="Gene3D" id="3.40.50.150">
    <property type="entry name" value="Vaccinia Virus protein VP39"/>
    <property type="match status" value="1"/>
</dbReference>
<organism evidence="1 2">
    <name type="scientific">Inquilinus ginsengisoli</name>
    <dbReference type="NCBI Taxonomy" id="363840"/>
    <lineage>
        <taxon>Bacteria</taxon>
        <taxon>Pseudomonadati</taxon>
        <taxon>Pseudomonadota</taxon>
        <taxon>Alphaproteobacteria</taxon>
        <taxon>Rhodospirillales</taxon>
        <taxon>Rhodospirillaceae</taxon>
        <taxon>Inquilinus</taxon>
    </lineage>
</organism>
<protein>
    <submittedName>
        <fullName evidence="1">Spermidine synthase</fullName>
    </submittedName>
</protein>
<dbReference type="InterPro" id="IPR029063">
    <property type="entry name" value="SAM-dependent_MTases_sf"/>
</dbReference>
<name>A0ABU1JH59_9PROT</name>
<dbReference type="Proteomes" id="UP001262410">
    <property type="component" value="Unassembled WGS sequence"/>
</dbReference>
<evidence type="ECO:0000313" key="2">
    <source>
        <dbReference type="Proteomes" id="UP001262410"/>
    </source>
</evidence>
<dbReference type="SUPFAM" id="SSF53335">
    <property type="entry name" value="S-adenosyl-L-methionine-dependent methyltransferases"/>
    <property type="match status" value="1"/>
</dbReference>